<gene>
    <name evidence="2" type="ORF">K402DRAFT_26544</name>
</gene>
<reference evidence="2" key="1">
    <citation type="journal article" date="2020" name="Stud. Mycol.">
        <title>101 Dothideomycetes genomes: a test case for predicting lifestyles and emergence of pathogens.</title>
        <authorList>
            <person name="Haridas S."/>
            <person name="Albert R."/>
            <person name="Binder M."/>
            <person name="Bloem J."/>
            <person name="Labutti K."/>
            <person name="Salamov A."/>
            <person name="Andreopoulos B."/>
            <person name="Baker S."/>
            <person name="Barry K."/>
            <person name="Bills G."/>
            <person name="Bluhm B."/>
            <person name="Cannon C."/>
            <person name="Castanera R."/>
            <person name="Culley D."/>
            <person name="Daum C."/>
            <person name="Ezra D."/>
            <person name="Gonzalez J."/>
            <person name="Henrissat B."/>
            <person name="Kuo A."/>
            <person name="Liang C."/>
            <person name="Lipzen A."/>
            <person name="Lutzoni F."/>
            <person name="Magnuson J."/>
            <person name="Mondo S."/>
            <person name="Nolan M."/>
            <person name="Ohm R."/>
            <person name="Pangilinan J."/>
            <person name="Park H.-J."/>
            <person name="Ramirez L."/>
            <person name="Alfaro M."/>
            <person name="Sun H."/>
            <person name="Tritt A."/>
            <person name="Yoshinaga Y."/>
            <person name="Zwiers L.-H."/>
            <person name="Turgeon B."/>
            <person name="Goodwin S."/>
            <person name="Spatafora J."/>
            <person name="Crous P."/>
            <person name="Grigoriev I."/>
        </authorList>
    </citation>
    <scope>NUCLEOTIDE SEQUENCE</scope>
    <source>
        <strain evidence="2">CBS 113979</strain>
    </source>
</reference>
<dbReference type="Proteomes" id="UP000800041">
    <property type="component" value="Unassembled WGS sequence"/>
</dbReference>
<keyword evidence="1" id="KW-1133">Transmembrane helix</keyword>
<evidence type="ECO:0000313" key="3">
    <source>
        <dbReference type="Proteomes" id="UP000800041"/>
    </source>
</evidence>
<evidence type="ECO:0000256" key="1">
    <source>
        <dbReference type="SAM" id="Phobius"/>
    </source>
</evidence>
<keyword evidence="1" id="KW-0812">Transmembrane</keyword>
<keyword evidence="1" id="KW-0472">Membrane</keyword>
<name>A0A6G1H6B5_9PEZI</name>
<dbReference type="EMBL" id="ML977148">
    <property type="protein sequence ID" value="KAF1988560.1"/>
    <property type="molecule type" value="Genomic_DNA"/>
</dbReference>
<accession>A0A6G1H6B5</accession>
<keyword evidence="3" id="KW-1185">Reference proteome</keyword>
<dbReference type="AlphaFoldDB" id="A0A6G1H6B5"/>
<sequence>MTACYPPPNINSRQCRLCDFPVAAFSLHEFPRNSHAQFVLFLACKDAIYHFWFSALRSSERLVKVVDFVYRPPGPTTLVGYHCRVRSTFMGKIKEGAHFFRSCKLERCTFTRSSPFLRELVFFHMHALSSFRSRSSITFPAFSLLAFIFPPFLSTWALLVVEKTQRYL</sequence>
<evidence type="ECO:0000313" key="2">
    <source>
        <dbReference type="EMBL" id="KAF1988560.1"/>
    </source>
</evidence>
<feature type="transmembrane region" description="Helical" evidence="1">
    <location>
        <begin position="139"/>
        <end position="161"/>
    </location>
</feature>
<proteinExistence type="predicted"/>
<organism evidence="2 3">
    <name type="scientific">Aulographum hederae CBS 113979</name>
    <dbReference type="NCBI Taxonomy" id="1176131"/>
    <lineage>
        <taxon>Eukaryota</taxon>
        <taxon>Fungi</taxon>
        <taxon>Dikarya</taxon>
        <taxon>Ascomycota</taxon>
        <taxon>Pezizomycotina</taxon>
        <taxon>Dothideomycetes</taxon>
        <taxon>Pleosporomycetidae</taxon>
        <taxon>Aulographales</taxon>
        <taxon>Aulographaceae</taxon>
    </lineage>
</organism>
<protein>
    <submittedName>
        <fullName evidence="2">Uncharacterized protein</fullName>
    </submittedName>
</protein>